<protein>
    <submittedName>
        <fullName evidence="1">Uncharacterized protein</fullName>
    </submittedName>
</protein>
<evidence type="ECO:0000313" key="2">
    <source>
        <dbReference type="Proteomes" id="UP000249057"/>
    </source>
</evidence>
<evidence type="ECO:0000313" key="1">
    <source>
        <dbReference type="EMBL" id="RAH51374.1"/>
    </source>
</evidence>
<organism evidence="1 2">
    <name type="scientific">Aspergillus brunneoviolaceus CBS 621.78</name>
    <dbReference type="NCBI Taxonomy" id="1450534"/>
    <lineage>
        <taxon>Eukaryota</taxon>
        <taxon>Fungi</taxon>
        <taxon>Dikarya</taxon>
        <taxon>Ascomycota</taxon>
        <taxon>Pezizomycotina</taxon>
        <taxon>Eurotiomycetes</taxon>
        <taxon>Eurotiomycetidae</taxon>
        <taxon>Eurotiales</taxon>
        <taxon>Aspergillaceae</taxon>
        <taxon>Aspergillus</taxon>
        <taxon>Aspergillus subgen. Circumdati</taxon>
    </lineage>
</organism>
<sequence>MFVLRCSHGAAVEAGCLVCSKPSRLSRRTGMSMKLGQSLYLTLTHKVPFGVCSSVLLVHVGGTYVRHVPASDDVLVQTCWTRAEAMLRLNCLLADNVIARSGPLPFLCGVPGQECTIGRMASPLTRLLSGTKVTMSAQAWKTRFPVKAFLKDTWPWCGCQSPKSSDLR</sequence>
<keyword evidence="2" id="KW-1185">Reference proteome</keyword>
<dbReference type="EMBL" id="KZ825310">
    <property type="protein sequence ID" value="RAH51374.1"/>
    <property type="molecule type" value="Genomic_DNA"/>
</dbReference>
<dbReference type="Proteomes" id="UP000249057">
    <property type="component" value="Unassembled WGS sequence"/>
</dbReference>
<reference evidence="1" key="1">
    <citation type="submission" date="2018-02" db="EMBL/GenBank/DDBJ databases">
        <title>The genomes of Aspergillus section Nigri reveals drivers in fungal speciation.</title>
        <authorList>
            <consortium name="DOE Joint Genome Institute"/>
            <person name="Vesth T.C."/>
            <person name="Nybo J."/>
            <person name="Theobald S."/>
            <person name="Brandl J."/>
            <person name="Frisvad J.C."/>
            <person name="Nielsen K.F."/>
            <person name="Lyhne E.K."/>
            <person name="Kogle M.E."/>
            <person name="Kuo A."/>
            <person name="Riley R."/>
            <person name="Clum A."/>
            <person name="Nolan M."/>
            <person name="Lipzen A."/>
            <person name="Salamov A."/>
            <person name="Henrissat B."/>
            <person name="Wiebenga A."/>
            <person name="De vries R.P."/>
            <person name="Grigoriev I.V."/>
            <person name="Mortensen U.H."/>
            <person name="Andersen M.R."/>
            <person name="Baker S.E."/>
        </authorList>
    </citation>
    <scope>NUCLEOTIDE SEQUENCE</scope>
    <source>
        <strain evidence="1">CBS 621.78</strain>
    </source>
</reference>
<name>A0ACD1GPT1_9EURO</name>
<accession>A0ACD1GPT1</accession>
<gene>
    <name evidence="1" type="ORF">BO95DRAFT_1456</name>
</gene>
<proteinExistence type="predicted"/>